<dbReference type="Pfam" id="PF05768">
    <property type="entry name" value="Glrx-like"/>
    <property type="match status" value="1"/>
</dbReference>
<dbReference type="Gene3D" id="3.40.30.10">
    <property type="entry name" value="Glutaredoxin"/>
    <property type="match status" value="1"/>
</dbReference>
<reference evidence="1" key="1">
    <citation type="submission" date="2016-10" db="EMBL/GenBank/DDBJ databases">
        <title>Sequence of Gallionella enrichment culture.</title>
        <authorList>
            <person name="Poehlein A."/>
            <person name="Muehling M."/>
            <person name="Daniel R."/>
        </authorList>
    </citation>
    <scope>NUCLEOTIDE SEQUENCE</scope>
</reference>
<organism evidence="1">
    <name type="scientific">mine drainage metagenome</name>
    <dbReference type="NCBI Taxonomy" id="410659"/>
    <lineage>
        <taxon>unclassified sequences</taxon>
        <taxon>metagenomes</taxon>
        <taxon>ecological metagenomes</taxon>
    </lineage>
</organism>
<comment type="caution">
    <text evidence="1">The sequence shown here is derived from an EMBL/GenBank/DDBJ whole genome shotgun (WGS) entry which is preliminary data.</text>
</comment>
<sequence>MEIKLYGTAFCHLCEQAEAVLREIGIEADYIDIADDDELLEKYGIRIPVLKRADTGAELGWPFDAVAVSRFLE</sequence>
<dbReference type="SUPFAM" id="SSF52833">
    <property type="entry name" value="Thioredoxin-like"/>
    <property type="match status" value="1"/>
</dbReference>
<name>A0A1J5T107_9ZZZZ</name>
<gene>
    <name evidence="1" type="ORF">GALL_50030</name>
</gene>
<dbReference type="InterPro" id="IPR036249">
    <property type="entry name" value="Thioredoxin-like_sf"/>
</dbReference>
<dbReference type="InterPro" id="IPR008554">
    <property type="entry name" value="Glutaredoxin-like"/>
</dbReference>
<dbReference type="AlphaFoldDB" id="A0A1J5T107"/>
<evidence type="ECO:0000313" key="1">
    <source>
        <dbReference type="EMBL" id="OIR13867.1"/>
    </source>
</evidence>
<protein>
    <submittedName>
        <fullName evidence="1">Glutaredoxin</fullName>
    </submittedName>
</protein>
<accession>A0A1J5T107</accession>
<dbReference type="EMBL" id="MLJW01000013">
    <property type="protein sequence ID" value="OIR13867.1"/>
    <property type="molecule type" value="Genomic_DNA"/>
</dbReference>
<proteinExistence type="predicted"/>